<keyword evidence="3" id="KW-1185">Reference proteome</keyword>
<dbReference type="AlphaFoldDB" id="A0A9P0E873"/>
<organism evidence="2 3">
    <name type="scientific">Nezara viridula</name>
    <name type="common">Southern green stink bug</name>
    <name type="synonym">Cimex viridulus</name>
    <dbReference type="NCBI Taxonomy" id="85310"/>
    <lineage>
        <taxon>Eukaryota</taxon>
        <taxon>Metazoa</taxon>
        <taxon>Ecdysozoa</taxon>
        <taxon>Arthropoda</taxon>
        <taxon>Hexapoda</taxon>
        <taxon>Insecta</taxon>
        <taxon>Pterygota</taxon>
        <taxon>Neoptera</taxon>
        <taxon>Paraneoptera</taxon>
        <taxon>Hemiptera</taxon>
        <taxon>Heteroptera</taxon>
        <taxon>Panheteroptera</taxon>
        <taxon>Pentatomomorpha</taxon>
        <taxon>Pentatomoidea</taxon>
        <taxon>Pentatomidae</taxon>
        <taxon>Pentatominae</taxon>
        <taxon>Nezara</taxon>
    </lineage>
</organism>
<name>A0A9P0E873_NEZVI</name>
<gene>
    <name evidence="2" type="ORF">NEZAVI_LOCUS1427</name>
</gene>
<evidence type="ECO:0000259" key="1">
    <source>
        <dbReference type="SMART" id="SM00355"/>
    </source>
</evidence>
<proteinExistence type="predicted"/>
<evidence type="ECO:0000313" key="3">
    <source>
        <dbReference type="Proteomes" id="UP001152798"/>
    </source>
</evidence>
<accession>A0A9P0E873</accession>
<feature type="domain" description="C2H2-type" evidence="1">
    <location>
        <begin position="117"/>
        <end position="140"/>
    </location>
</feature>
<dbReference type="OrthoDB" id="10031901at2759"/>
<dbReference type="Proteomes" id="UP001152798">
    <property type="component" value="Chromosome 1"/>
</dbReference>
<sequence>MCPNSGKKVICFICEISFPTKLSMLKHVSEMHQISDDINTESNSIIHQKQNDSILICNDSMNNVSLVISNNENLENQHSVLAQLSNSQCSRNLELEKNISKNIKVCHRTVHCEMKLIKCVLCDVSCRTKQFMLTHYENDHSIKIITEIVKFDNVSHFLKWKKDMEQKTVTRFVKYRNKYFKSSTKNFYRCHRDGVFKKSGRNIRQLKSHGSNKINGHCPAKLEVCHFKEKQEIFVKYTKTHVGHTMEIQKINLDTEERQFIASRLANKVPNKKILNDIRNANIGKLGRLQHVTMKDLHNIKKSLSDNEVPLETNHRILNWIKEVQDSGNSSAIKFCKPIGTIIKEFPSLTSEDFLLIVVTDRQLSKLQEFGTDIVCIDIHHDGDHTFDIVVLSVIDENKQSFPSAFMFSNVLTKGICELFFEVIKSCLGFPLKSRAVMTDIDDFFHIWCSVMLFSSLHLYSSWLLKNRWQKNAGSKIHSLVKQQLIFDKLVTLIEERNCEEFEKMLSEICHSMEQDFELENFGHYFEYFKNNKQSWAQCYRDIADINYSLLFERLNRSIDFIYNQEKRIEYIDTVVDLLIDFVESKFLEIGDCSQEIMKRHELCLNSMAALSISENGDNTWTVSCLKKNIDEVLEDNKHFKCEFKASFLLLEVRDQNFN</sequence>
<dbReference type="EMBL" id="OV725077">
    <property type="protein sequence ID" value="CAH1390184.1"/>
    <property type="molecule type" value="Genomic_DNA"/>
</dbReference>
<dbReference type="PANTHER" id="PTHR33936">
    <property type="entry name" value="PROTEIN CBG17840"/>
    <property type="match status" value="1"/>
</dbReference>
<dbReference type="PANTHER" id="PTHR33936:SF24">
    <property type="entry name" value="C2H2-TYPE DOMAIN-CONTAINING PROTEIN"/>
    <property type="match status" value="1"/>
</dbReference>
<reference evidence="2" key="1">
    <citation type="submission" date="2022-01" db="EMBL/GenBank/DDBJ databases">
        <authorList>
            <person name="King R."/>
        </authorList>
    </citation>
    <scope>NUCLEOTIDE SEQUENCE</scope>
</reference>
<protein>
    <recommendedName>
        <fullName evidence="1">C2H2-type domain-containing protein</fullName>
    </recommendedName>
</protein>
<evidence type="ECO:0000313" key="2">
    <source>
        <dbReference type="EMBL" id="CAH1390184.1"/>
    </source>
</evidence>
<dbReference type="InterPro" id="IPR013087">
    <property type="entry name" value="Znf_C2H2_type"/>
</dbReference>
<dbReference type="InterPro" id="IPR052797">
    <property type="entry name" value="RegFact_GeneExpr_CellDeath"/>
</dbReference>
<dbReference type="SMART" id="SM00355">
    <property type="entry name" value="ZnF_C2H2"/>
    <property type="match status" value="2"/>
</dbReference>
<feature type="domain" description="C2H2-type" evidence="1">
    <location>
        <begin position="9"/>
        <end position="32"/>
    </location>
</feature>